<dbReference type="RefSeq" id="WP_025076898.1">
    <property type="nucleotide sequence ID" value="NZ_CZAP01000008.1"/>
</dbReference>
<gene>
    <name evidence="1" type="ORF">ERS852511_02581</name>
</gene>
<name>A0A174PCL6_BACT4</name>
<organism evidence="1 2">
    <name type="scientific">Bacteroides thetaiotaomicron</name>
    <dbReference type="NCBI Taxonomy" id="818"/>
    <lineage>
        <taxon>Bacteria</taxon>
        <taxon>Pseudomonadati</taxon>
        <taxon>Bacteroidota</taxon>
        <taxon>Bacteroidia</taxon>
        <taxon>Bacteroidales</taxon>
        <taxon>Bacteroidaceae</taxon>
        <taxon>Bacteroides</taxon>
    </lineage>
</organism>
<proteinExistence type="predicted"/>
<evidence type="ECO:0000313" key="1">
    <source>
        <dbReference type="EMBL" id="CUP58732.1"/>
    </source>
</evidence>
<dbReference type="Proteomes" id="UP000095576">
    <property type="component" value="Unassembled WGS sequence"/>
</dbReference>
<accession>A0A174PCL6</accession>
<dbReference type="EMBL" id="CZAP01000008">
    <property type="protein sequence ID" value="CUP58732.1"/>
    <property type="molecule type" value="Genomic_DNA"/>
</dbReference>
<evidence type="ECO:0000313" key="2">
    <source>
        <dbReference type="Proteomes" id="UP000095576"/>
    </source>
</evidence>
<dbReference type="AlphaFoldDB" id="A0A174PCL6"/>
<protein>
    <submittedName>
        <fullName evidence="1">Uncharacterized protein</fullName>
    </submittedName>
</protein>
<reference evidence="1 2" key="1">
    <citation type="submission" date="2015-09" db="EMBL/GenBank/DDBJ databases">
        <authorList>
            <consortium name="Pathogen Informatics"/>
        </authorList>
    </citation>
    <scope>NUCLEOTIDE SEQUENCE [LARGE SCALE GENOMIC DNA]</scope>
    <source>
        <strain evidence="1 2">2789STDY5834899</strain>
    </source>
</reference>
<sequence length="205" mass="24067">MKYHAENAVSSFFYYMWNAWSKEECKVVFGGMYKHFWEKWNAQAEKSIYGAAERFYSELSENNQKLLAERAVSLYDGKAFRKEPDDSKIWVCAECGSKQVETQAWIDANTEMYICDTAHDCDGKWCEECEENVDFCSLEEFKQIMQSWWTGNDIRTLEGITGLKETDYLSNNSSQTFAGATDKWWYNLDYDGKRNVYNKHTSNNE</sequence>